<gene>
    <name evidence="4" type="ORF">GM51_9520</name>
</gene>
<evidence type="ECO:0000256" key="1">
    <source>
        <dbReference type="ARBA" id="ARBA00022741"/>
    </source>
</evidence>
<dbReference type="SMART" id="SM00382">
    <property type="entry name" value="AAA"/>
    <property type="match status" value="1"/>
</dbReference>
<keyword evidence="1" id="KW-0547">Nucleotide-binding</keyword>
<dbReference type="PROSITE" id="PS50893">
    <property type="entry name" value="ABC_TRANSPORTER_2"/>
    <property type="match status" value="1"/>
</dbReference>
<dbReference type="InterPro" id="IPR003593">
    <property type="entry name" value="AAA+_ATPase"/>
</dbReference>
<dbReference type="EMBL" id="JNSL01000053">
    <property type="protein sequence ID" value="KGA17851.1"/>
    <property type="molecule type" value="Genomic_DNA"/>
</dbReference>
<dbReference type="CDD" id="cd03216">
    <property type="entry name" value="ABC_Carb_Monos_I"/>
    <property type="match status" value="1"/>
</dbReference>
<dbReference type="AlphaFoldDB" id="A0A094QSU2"/>
<dbReference type="Pfam" id="PF00005">
    <property type="entry name" value="ABC_tran"/>
    <property type="match status" value="1"/>
</dbReference>
<accession>A0A094QSU2</accession>
<dbReference type="GO" id="GO:0016887">
    <property type="term" value="F:ATP hydrolysis activity"/>
    <property type="evidence" value="ECO:0007669"/>
    <property type="project" value="InterPro"/>
</dbReference>
<keyword evidence="2 4" id="KW-0067">ATP-binding</keyword>
<reference evidence="4" key="1">
    <citation type="submission" date="2014-06" db="EMBL/GenBank/DDBJ databases">
        <title>Key roles for freshwater Actinobacteria revealed by deep metagenomic sequencing.</title>
        <authorList>
            <person name="Ghai R."/>
            <person name="Mizuno C.M."/>
            <person name="Picazo A."/>
            <person name="Camacho A."/>
            <person name="Rodriguez-Valera F."/>
        </authorList>
    </citation>
    <scope>NUCLEOTIDE SEQUENCE</scope>
</reference>
<dbReference type="Gene3D" id="3.40.50.300">
    <property type="entry name" value="P-loop containing nucleotide triphosphate hydrolases"/>
    <property type="match status" value="1"/>
</dbReference>
<proteinExistence type="predicted"/>
<dbReference type="InterPro" id="IPR027417">
    <property type="entry name" value="P-loop_NTPase"/>
</dbReference>
<evidence type="ECO:0000256" key="2">
    <source>
        <dbReference type="ARBA" id="ARBA00022840"/>
    </source>
</evidence>
<sequence>MSNNSYAIECIDIKKSFGSVEALKGVSMHAKPGEVTAIIGDNGAGKSTLIKCISGVYSSDQGSIKINSKEVNFTNPEESRSSGIETVYQTLSLIEDLSIWQNLFLNREITKGFGPFKLLNKSKMKEEATKMLKNLDVYIPSIKSRTRRLSGGQRQAVAICRAAGWGSSVVIMDEPTAALGVRETAKVEDLIKRMKSQGLAILLISHNFDQVLRLADQIWVMRQGDVMAGLRAKDTTGDELVALITGAKTGKG</sequence>
<dbReference type="GO" id="GO:0005524">
    <property type="term" value="F:ATP binding"/>
    <property type="evidence" value="ECO:0007669"/>
    <property type="project" value="UniProtKB-KW"/>
</dbReference>
<comment type="caution">
    <text evidence="4">The sequence shown here is derived from an EMBL/GenBank/DDBJ whole genome shotgun (WGS) entry which is preliminary data.</text>
</comment>
<feature type="domain" description="ABC transporter" evidence="3">
    <location>
        <begin position="8"/>
        <end position="248"/>
    </location>
</feature>
<protein>
    <submittedName>
        <fullName evidence="4">Sugar ABC transporter ATP-binding protein</fullName>
    </submittedName>
</protein>
<dbReference type="InterPro" id="IPR017871">
    <property type="entry name" value="ABC_transporter-like_CS"/>
</dbReference>
<evidence type="ECO:0000259" key="3">
    <source>
        <dbReference type="PROSITE" id="PS50893"/>
    </source>
</evidence>
<dbReference type="PROSITE" id="PS00211">
    <property type="entry name" value="ABC_TRANSPORTER_1"/>
    <property type="match status" value="1"/>
</dbReference>
<dbReference type="SUPFAM" id="SSF52540">
    <property type="entry name" value="P-loop containing nucleoside triphosphate hydrolases"/>
    <property type="match status" value="1"/>
</dbReference>
<evidence type="ECO:0000313" key="4">
    <source>
        <dbReference type="EMBL" id="KGA17851.1"/>
    </source>
</evidence>
<dbReference type="PANTHER" id="PTHR43790:SF8">
    <property type="entry name" value="SUGAR ABC TRANSPORTER ATP-BINDING PROTEIN"/>
    <property type="match status" value="1"/>
</dbReference>
<name>A0A094QSU2_9ZZZZ</name>
<dbReference type="InterPro" id="IPR003439">
    <property type="entry name" value="ABC_transporter-like_ATP-bd"/>
</dbReference>
<organism evidence="4">
    <name type="scientific">freshwater metagenome</name>
    <dbReference type="NCBI Taxonomy" id="449393"/>
    <lineage>
        <taxon>unclassified sequences</taxon>
        <taxon>metagenomes</taxon>
        <taxon>ecological metagenomes</taxon>
    </lineage>
</organism>
<dbReference type="InterPro" id="IPR050107">
    <property type="entry name" value="ABC_carbohydrate_import_ATPase"/>
</dbReference>
<dbReference type="PANTHER" id="PTHR43790">
    <property type="entry name" value="CARBOHYDRATE TRANSPORT ATP-BINDING PROTEIN MG119-RELATED"/>
    <property type="match status" value="1"/>
</dbReference>